<evidence type="ECO:0000313" key="1">
    <source>
        <dbReference type="EMBL" id="MBB5200155.1"/>
    </source>
</evidence>
<accession>A0A840RQW3</accession>
<organism evidence="1 2">
    <name type="scientific">Glaciimonas immobilis</name>
    <dbReference type="NCBI Taxonomy" id="728004"/>
    <lineage>
        <taxon>Bacteria</taxon>
        <taxon>Pseudomonadati</taxon>
        <taxon>Pseudomonadota</taxon>
        <taxon>Betaproteobacteria</taxon>
        <taxon>Burkholderiales</taxon>
        <taxon>Oxalobacteraceae</taxon>
        <taxon>Glaciimonas</taxon>
    </lineage>
</organism>
<reference evidence="1 2" key="1">
    <citation type="submission" date="2020-08" db="EMBL/GenBank/DDBJ databases">
        <title>Genomic Encyclopedia of Type Strains, Phase IV (KMG-IV): sequencing the most valuable type-strain genomes for metagenomic binning, comparative biology and taxonomic classification.</title>
        <authorList>
            <person name="Goeker M."/>
        </authorList>
    </citation>
    <scope>NUCLEOTIDE SEQUENCE [LARGE SCALE GENOMIC DNA]</scope>
    <source>
        <strain evidence="1 2">DSM 23240</strain>
    </source>
</reference>
<evidence type="ECO:0000313" key="2">
    <source>
        <dbReference type="Proteomes" id="UP000571084"/>
    </source>
</evidence>
<name>A0A840RQW3_9BURK</name>
<protein>
    <submittedName>
        <fullName evidence="1">Uncharacterized protein</fullName>
    </submittedName>
</protein>
<keyword evidence="2" id="KW-1185">Reference proteome</keyword>
<dbReference type="AlphaFoldDB" id="A0A840RQW3"/>
<dbReference type="EMBL" id="JACHHQ010000004">
    <property type="protein sequence ID" value="MBB5200155.1"/>
    <property type="molecule type" value="Genomic_DNA"/>
</dbReference>
<sequence>MIVGPALRTRKSLQKVLQRGTFDFDRVVMRNQVAKTSKS</sequence>
<gene>
    <name evidence="1" type="ORF">HNR39_001990</name>
</gene>
<proteinExistence type="predicted"/>
<dbReference type="Proteomes" id="UP000571084">
    <property type="component" value="Unassembled WGS sequence"/>
</dbReference>
<comment type="caution">
    <text evidence="1">The sequence shown here is derived from an EMBL/GenBank/DDBJ whole genome shotgun (WGS) entry which is preliminary data.</text>
</comment>